<dbReference type="AlphaFoldDB" id="A0A0E9RA31"/>
<protein>
    <submittedName>
        <fullName evidence="1">Uncharacterized protein</fullName>
    </submittedName>
</protein>
<name>A0A0E9RA31_ANGAN</name>
<proteinExistence type="predicted"/>
<sequence>MQRAIGFPRLALSDPFPSHRQLCKRK</sequence>
<accession>A0A0E9RA31</accession>
<organism evidence="1">
    <name type="scientific">Anguilla anguilla</name>
    <name type="common">European freshwater eel</name>
    <name type="synonym">Muraena anguilla</name>
    <dbReference type="NCBI Taxonomy" id="7936"/>
    <lineage>
        <taxon>Eukaryota</taxon>
        <taxon>Metazoa</taxon>
        <taxon>Chordata</taxon>
        <taxon>Craniata</taxon>
        <taxon>Vertebrata</taxon>
        <taxon>Euteleostomi</taxon>
        <taxon>Actinopterygii</taxon>
        <taxon>Neopterygii</taxon>
        <taxon>Teleostei</taxon>
        <taxon>Anguilliformes</taxon>
        <taxon>Anguillidae</taxon>
        <taxon>Anguilla</taxon>
    </lineage>
</organism>
<reference evidence="1" key="1">
    <citation type="submission" date="2014-11" db="EMBL/GenBank/DDBJ databases">
        <authorList>
            <person name="Amaro Gonzalez C."/>
        </authorList>
    </citation>
    <scope>NUCLEOTIDE SEQUENCE</scope>
</reference>
<reference evidence="1" key="2">
    <citation type="journal article" date="2015" name="Fish Shellfish Immunol.">
        <title>Early steps in the European eel (Anguilla anguilla)-Vibrio vulnificus interaction in the gills: Role of the RtxA13 toxin.</title>
        <authorList>
            <person name="Callol A."/>
            <person name="Pajuelo D."/>
            <person name="Ebbesson L."/>
            <person name="Teles M."/>
            <person name="MacKenzie S."/>
            <person name="Amaro C."/>
        </authorList>
    </citation>
    <scope>NUCLEOTIDE SEQUENCE</scope>
</reference>
<evidence type="ECO:0000313" key="1">
    <source>
        <dbReference type="EMBL" id="JAH25208.1"/>
    </source>
</evidence>
<dbReference type="EMBL" id="GBXM01083369">
    <property type="protein sequence ID" value="JAH25208.1"/>
    <property type="molecule type" value="Transcribed_RNA"/>
</dbReference>